<organism evidence="2">
    <name type="scientific">Anopheles triannulatus</name>
    <dbReference type="NCBI Taxonomy" id="58253"/>
    <lineage>
        <taxon>Eukaryota</taxon>
        <taxon>Metazoa</taxon>
        <taxon>Ecdysozoa</taxon>
        <taxon>Arthropoda</taxon>
        <taxon>Hexapoda</taxon>
        <taxon>Insecta</taxon>
        <taxon>Pterygota</taxon>
        <taxon>Neoptera</taxon>
        <taxon>Endopterygota</taxon>
        <taxon>Diptera</taxon>
        <taxon>Nematocera</taxon>
        <taxon>Culicoidea</taxon>
        <taxon>Culicidae</taxon>
        <taxon>Anophelinae</taxon>
        <taxon>Anopheles</taxon>
    </lineage>
</organism>
<sequence length="90" mass="9719">MAEIEAIITRQGAVHTLKETVTVGDMKDLISSLKNIKGSTNELLTTFVQEDASKPGARATNPLDGDEECDEEDSDEPDASEGTPQKRVKT</sequence>
<reference evidence="2" key="1">
    <citation type="submission" date="2018-01" db="EMBL/GenBank/DDBJ databases">
        <title>An insight into the sialome of Amazonian anophelines.</title>
        <authorList>
            <person name="Ribeiro J.M."/>
            <person name="Scarpassa V."/>
            <person name="Calvo E."/>
        </authorList>
    </citation>
    <scope>NUCLEOTIDE SEQUENCE</scope>
    <source>
        <tissue evidence="2">Salivary glands</tissue>
    </source>
</reference>
<evidence type="ECO:0000256" key="1">
    <source>
        <dbReference type="SAM" id="MobiDB-lite"/>
    </source>
</evidence>
<proteinExistence type="predicted"/>
<name>A0A2M4AXT7_9DIPT</name>
<dbReference type="EMBL" id="GGFK01012286">
    <property type="protein sequence ID" value="MBW45607.1"/>
    <property type="molecule type" value="Transcribed_RNA"/>
</dbReference>
<protein>
    <submittedName>
        <fullName evidence="2">Uncharacterized protein</fullName>
    </submittedName>
</protein>
<feature type="region of interest" description="Disordered" evidence="1">
    <location>
        <begin position="47"/>
        <end position="90"/>
    </location>
</feature>
<dbReference type="AlphaFoldDB" id="A0A2M4AXT7"/>
<feature type="compositionally biased region" description="Acidic residues" evidence="1">
    <location>
        <begin position="64"/>
        <end position="79"/>
    </location>
</feature>
<evidence type="ECO:0000313" key="2">
    <source>
        <dbReference type="EMBL" id="MBW45607.1"/>
    </source>
</evidence>
<accession>A0A2M4AXT7</accession>